<accession>A0A8K0R408</accession>
<organism evidence="1 2">
    <name type="scientific">Paraphoma chrysanthemicola</name>
    <dbReference type="NCBI Taxonomy" id="798071"/>
    <lineage>
        <taxon>Eukaryota</taxon>
        <taxon>Fungi</taxon>
        <taxon>Dikarya</taxon>
        <taxon>Ascomycota</taxon>
        <taxon>Pezizomycotina</taxon>
        <taxon>Dothideomycetes</taxon>
        <taxon>Pleosporomycetidae</taxon>
        <taxon>Pleosporales</taxon>
        <taxon>Pleosporineae</taxon>
        <taxon>Phaeosphaeriaceae</taxon>
        <taxon>Paraphoma</taxon>
    </lineage>
</organism>
<dbReference type="EMBL" id="JAGMVJ010000011">
    <property type="protein sequence ID" value="KAH7086610.1"/>
    <property type="molecule type" value="Genomic_DNA"/>
</dbReference>
<dbReference type="SUPFAM" id="SSF52047">
    <property type="entry name" value="RNI-like"/>
    <property type="match status" value="1"/>
</dbReference>
<dbReference type="AlphaFoldDB" id="A0A8K0R408"/>
<dbReference type="Proteomes" id="UP000813461">
    <property type="component" value="Unassembled WGS sequence"/>
</dbReference>
<proteinExistence type="predicted"/>
<evidence type="ECO:0000313" key="2">
    <source>
        <dbReference type="Proteomes" id="UP000813461"/>
    </source>
</evidence>
<reference evidence="1" key="1">
    <citation type="journal article" date="2021" name="Nat. Commun.">
        <title>Genetic determinants of endophytism in the Arabidopsis root mycobiome.</title>
        <authorList>
            <person name="Mesny F."/>
            <person name="Miyauchi S."/>
            <person name="Thiergart T."/>
            <person name="Pickel B."/>
            <person name="Atanasova L."/>
            <person name="Karlsson M."/>
            <person name="Huettel B."/>
            <person name="Barry K.W."/>
            <person name="Haridas S."/>
            <person name="Chen C."/>
            <person name="Bauer D."/>
            <person name="Andreopoulos W."/>
            <person name="Pangilinan J."/>
            <person name="LaButti K."/>
            <person name="Riley R."/>
            <person name="Lipzen A."/>
            <person name="Clum A."/>
            <person name="Drula E."/>
            <person name="Henrissat B."/>
            <person name="Kohler A."/>
            <person name="Grigoriev I.V."/>
            <person name="Martin F.M."/>
            <person name="Hacquard S."/>
        </authorList>
    </citation>
    <scope>NUCLEOTIDE SEQUENCE</scope>
    <source>
        <strain evidence="1">MPI-SDFR-AT-0120</strain>
    </source>
</reference>
<name>A0A8K0R408_9PLEO</name>
<sequence>MTSRVLDVGTFNLHLTVMESLPVELISYVAEQLEQYEVVRQCSPYFTSMEDATSTADCAGWLVHNAISRRDLSNFRFTCRTMYNGSLPAFGRILGSRVFRKSRIGLKDLEDISSCVDLRPHVRTLTFGTAEFNDPTYNTIYQDIFRTIPEPDRSKLMDAYDIEYSWEFLNNYHEEHSTYREDLSAALRKFPNLGEVRLSENDYPRALGHLGQWLGPGDKETLDRALESWGRARGQLLYRCGNYDSLRSIAEALRDATTTIRVLRLGRNTDIERVAFDPSDVTDVFFSTLRKLSMDIDPESLCDTKWAQSRNPFSFFTRLSHITELSISMGCPERYSDVVDHTSVFHTLLRPLNRLTTLAIYGSWYFPQAELAALVSNFSTSLTNFTLIGPMIPRGSLVTALQSILALSMPHMRHLELSDMVEGDPVGNYTRKLSKRFKPAFDDANWQDLINEIRPGVEQYASYDVILSSGKNEYTFSPRSAVIL</sequence>
<gene>
    <name evidence="1" type="ORF">FB567DRAFT_528343</name>
</gene>
<protein>
    <submittedName>
        <fullName evidence="1">Uncharacterized protein</fullName>
    </submittedName>
</protein>
<comment type="caution">
    <text evidence="1">The sequence shown here is derived from an EMBL/GenBank/DDBJ whole genome shotgun (WGS) entry which is preliminary data.</text>
</comment>
<dbReference type="InterPro" id="IPR032675">
    <property type="entry name" value="LRR_dom_sf"/>
</dbReference>
<keyword evidence="2" id="KW-1185">Reference proteome</keyword>
<dbReference type="Gene3D" id="3.80.10.10">
    <property type="entry name" value="Ribonuclease Inhibitor"/>
    <property type="match status" value="1"/>
</dbReference>
<dbReference type="OrthoDB" id="3775192at2759"/>
<evidence type="ECO:0000313" key="1">
    <source>
        <dbReference type="EMBL" id="KAH7086610.1"/>
    </source>
</evidence>